<dbReference type="InterPro" id="IPR006627">
    <property type="entry name" value="TDU_repeat"/>
</dbReference>
<keyword evidence="3" id="KW-1185">Reference proteome</keyword>
<dbReference type="AlphaFoldDB" id="A0A8J2LR71"/>
<dbReference type="SMART" id="SM00711">
    <property type="entry name" value="TDU"/>
    <property type="match status" value="2"/>
</dbReference>
<feature type="compositionally biased region" description="Basic and acidic residues" evidence="1">
    <location>
        <begin position="200"/>
        <end position="209"/>
    </location>
</feature>
<dbReference type="OrthoDB" id="10040691at2759"/>
<evidence type="ECO:0000313" key="2">
    <source>
        <dbReference type="EMBL" id="CAG7837514.1"/>
    </source>
</evidence>
<comment type="caution">
    <text evidence="2">The sequence shown here is derived from an EMBL/GenBank/DDBJ whole genome shotgun (WGS) entry which is preliminary data.</text>
</comment>
<feature type="region of interest" description="Disordered" evidence="1">
    <location>
        <begin position="57"/>
        <end position="137"/>
    </location>
</feature>
<feature type="region of interest" description="Disordered" evidence="1">
    <location>
        <begin position="180"/>
        <end position="230"/>
    </location>
</feature>
<name>A0A8J2LR71_9HEXA</name>
<organism evidence="2 3">
    <name type="scientific">Allacma fusca</name>
    <dbReference type="NCBI Taxonomy" id="39272"/>
    <lineage>
        <taxon>Eukaryota</taxon>
        <taxon>Metazoa</taxon>
        <taxon>Ecdysozoa</taxon>
        <taxon>Arthropoda</taxon>
        <taxon>Hexapoda</taxon>
        <taxon>Collembola</taxon>
        <taxon>Symphypleona</taxon>
        <taxon>Sminthuridae</taxon>
        <taxon>Allacma</taxon>
    </lineage>
</organism>
<dbReference type="GO" id="GO:0045892">
    <property type="term" value="P:negative regulation of DNA-templated transcription"/>
    <property type="evidence" value="ECO:0007669"/>
    <property type="project" value="TreeGrafter"/>
</dbReference>
<sequence length="247" mass="26854">MWNSLLMMESPLDILSRAAGMVSRNHEVNGSSNNSTNSHDSQCRILKLALVSSNGHNGIINSSNNKEGQSPKQGYEHSLDMTPPPESRASPDVTNGMDSDTPLDMSIKKPKRKIEDSDQDDTTGSTGTDEDKVKRKRPSVISYASHQANNVTGFDVDDHFKKSLGLESYNSVFSNNVFSNNAKSTSSTPADGSPVPASDDSTHEEEKLKSSSTNSKAKMVQQSSDLENSVDDHFAKALGKSTWMKLQ</sequence>
<dbReference type="PANTHER" id="PTHR17604:SF7">
    <property type="entry name" value="TONDU-DOMAIN-CONTAINING GROWTH INHIBITOR, ISOFORM A"/>
    <property type="match status" value="1"/>
</dbReference>
<dbReference type="InterPro" id="IPR028184">
    <property type="entry name" value="VGLL4"/>
</dbReference>
<accession>A0A8J2LR71</accession>
<proteinExistence type="predicted"/>
<feature type="compositionally biased region" description="Polar residues" evidence="1">
    <location>
        <begin position="210"/>
        <end position="227"/>
    </location>
</feature>
<protein>
    <submittedName>
        <fullName evidence="2">Uncharacterized protein</fullName>
    </submittedName>
</protein>
<dbReference type="EMBL" id="CAJVCH010571433">
    <property type="protein sequence ID" value="CAG7837514.1"/>
    <property type="molecule type" value="Genomic_DNA"/>
</dbReference>
<gene>
    <name evidence="2" type="ORF">AFUS01_LOCUS46618</name>
</gene>
<dbReference type="PANTHER" id="PTHR17604">
    <property type="entry name" value="TRANSCRIPTION COFACTOR VESTIGIAL-LIKE PROTEIN 4"/>
    <property type="match status" value="1"/>
</dbReference>
<dbReference type="GO" id="GO:0001223">
    <property type="term" value="F:transcription coactivator binding"/>
    <property type="evidence" value="ECO:0007669"/>
    <property type="project" value="TreeGrafter"/>
</dbReference>
<evidence type="ECO:0000313" key="3">
    <source>
        <dbReference type="Proteomes" id="UP000708208"/>
    </source>
</evidence>
<dbReference type="Proteomes" id="UP000708208">
    <property type="component" value="Unassembled WGS sequence"/>
</dbReference>
<evidence type="ECO:0000256" key="1">
    <source>
        <dbReference type="SAM" id="MobiDB-lite"/>
    </source>
</evidence>
<feature type="non-terminal residue" evidence="2">
    <location>
        <position position="1"/>
    </location>
</feature>
<reference evidence="2" key="1">
    <citation type="submission" date="2021-06" db="EMBL/GenBank/DDBJ databases">
        <authorList>
            <person name="Hodson N. C."/>
            <person name="Mongue J. A."/>
            <person name="Jaron S. K."/>
        </authorList>
    </citation>
    <scope>NUCLEOTIDE SEQUENCE</scope>
</reference>